<organism evidence="10 11">
    <name type="scientific">Chaetoceros tenuissimus</name>
    <dbReference type="NCBI Taxonomy" id="426638"/>
    <lineage>
        <taxon>Eukaryota</taxon>
        <taxon>Sar</taxon>
        <taxon>Stramenopiles</taxon>
        <taxon>Ochrophyta</taxon>
        <taxon>Bacillariophyta</taxon>
        <taxon>Coscinodiscophyceae</taxon>
        <taxon>Chaetocerotophycidae</taxon>
        <taxon>Chaetocerotales</taxon>
        <taxon>Chaetocerotaceae</taxon>
        <taxon>Chaetoceros</taxon>
    </lineage>
</organism>
<dbReference type="PANTHER" id="PTHR11757">
    <property type="entry name" value="PROTEASE FAMILY S9A OLIGOPEPTIDASE"/>
    <property type="match status" value="1"/>
</dbReference>
<dbReference type="AlphaFoldDB" id="A0AAD3H5Z5"/>
<accession>A0AAD3H5Z5</accession>
<proteinExistence type="inferred from homology"/>
<comment type="function">
    <text evidence="5">Serine peptidase whose precise substrate specificity remains unclear. Does not cleave peptides after a arginine or lysine residue. Regulates trans-Golgi network morphology and sorting by regulating the membrane binding of the AP-1 complex. May play a role in the regulation of synaptic vesicle exocytosis.</text>
</comment>
<dbReference type="InterPro" id="IPR023302">
    <property type="entry name" value="Pept_S9A_N"/>
</dbReference>
<comment type="similarity">
    <text evidence="1 6">Belongs to the peptidase S9A family.</text>
</comment>
<evidence type="ECO:0000259" key="9">
    <source>
        <dbReference type="Pfam" id="PF02897"/>
    </source>
</evidence>
<dbReference type="Gene3D" id="2.130.10.120">
    <property type="entry name" value="Prolyl oligopeptidase, N-terminal domain"/>
    <property type="match status" value="1"/>
</dbReference>
<dbReference type="EMBL" id="BLLK01000045">
    <property type="protein sequence ID" value="GFH51650.1"/>
    <property type="molecule type" value="Genomic_DNA"/>
</dbReference>
<evidence type="ECO:0000256" key="5">
    <source>
        <dbReference type="ARBA" id="ARBA00045448"/>
    </source>
</evidence>
<evidence type="ECO:0000256" key="1">
    <source>
        <dbReference type="ARBA" id="ARBA00005228"/>
    </source>
</evidence>
<dbReference type="SUPFAM" id="SSF53474">
    <property type="entry name" value="alpha/beta-Hydrolases"/>
    <property type="match status" value="1"/>
</dbReference>
<protein>
    <recommendedName>
        <fullName evidence="6">Prolyl endopeptidase</fullName>
        <ecNumber evidence="6">3.4.21.-</ecNumber>
    </recommendedName>
</protein>
<evidence type="ECO:0000313" key="10">
    <source>
        <dbReference type="EMBL" id="GFH51650.1"/>
    </source>
</evidence>
<dbReference type="PANTHER" id="PTHR11757:SF19">
    <property type="entry name" value="PROLYL ENDOPEPTIDASE-LIKE"/>
    <property type="match status" value="1"/>
</dbReference>
<dbReference type="InterPro" id="IPR002470">
    <property type="entry name" value="Peptidase_S9A"/>
</dbReference>
<dbReference type="InterPro" id="IPR001375">
    <property type="entry name" value="Peptidase_S9_cat"/>
</dbReference>
<evidence type="ECO:0000256" key="4">
    <source>
        <dbReference type="ARBA" id="ARBA00022825"/>
    </source>
</evidence>
<dbReference type="Pfam" id="PF02897">
    <property type="entry name" value="Peptidase_S9_N"/>
    <property type="match status" value="1"/>
</dbReference>
<dbReference type="PRINTS" id="PR00862">
    <property type="entry name" value="PROLIGOPTASE"/>
</dbReference>
<dbReference type="GO" id="GO:0006508">
    <property type="term" value="P:proteolysis"/>
    <property type="evidence" value="ECO:0007669"/>
    <property type="project" value="UniProtKB-KW"/>
</dbReference>
<dbReference type="SUPFAM" id="SSF50993">
    <property type="entry name" value="Peptidase/esterase 'gauge' domain"/>
    <property type="match status" value="1"/>
</dbReference>
<name>A0AAD3H5Z5_9STRA</name>
<evidence type="ECO:0000256" key="2">
    <source>
        <dbReference type="ARBA" id="ARBA00022670"/>
    </source>
</evidence>
<keyword evidence="2 6" id="KW-0645">Protease</keyword>
<dbReference type="Proteomes" id="UP001054902">
    <property type="component" value="Unassembled WGS sequence"/>
</dbReference>
<evidence type="ECO:0000256" key="6">
    <source>
        <dbReference type="RuleBase" id="RU368024"/>
    </source>
</evidence>
<gene>
    <name evidence="10" type="ORF">CTEN210_08126</name>
</gene>
<dbReference type="InterPro" id="IPR051543">
    <property type="entry name" value="Serine_Peptidase_S9A"/>
</dbReference>
<keyword evidence="3 6" id="KW-0378">Hydrolase</keyword>
<evidence type="ECO:0000256" key="7">
    <source>
        <dbReference type="SAM" id="MobiDB-lite"/>
    </source>
</evidence>
<comment type="caution">
    <text evidence="10">The sequence shown here is derived from an EMBL/GenBank/DDBJ whole genome shotgun (WGS) entry which is preliminary data.</text>
</comment>
<evidence type="ECO:0000313" key="11">
    <source>
        <dbReference type="Proteomes" id="UP001054902"/>
    </source>
</evidence>
<keyword evidence="4 6" id="KW-0720">Serine protease</keyword>
<dbReference type="EC" id="3.4.21.-" evidence="6"/>
<dbReference type="Gene3D" id="3.40.50.1820">
    <property type="entry name" value="alpha/beta hydrolase"/>
    <property type="match status" value="1"/>
</dbReference>
<feature type="domain" description="Peptidase S9 prolyl oligopeptidase catalytic" evidence="8">
    <location>
        <begin position="544"/>
        <end position="765"/>
    </location>
</feature>
<feature type="region of interest" description="Disordered" evidence="7">
    <location>
        <begin position="27"/>
        <end position="54"/>
    </location>
</feature>
<dbReference type="InterPro" id="IPR029058">
    <property type="entry name" value="AB_hydrolase_fold"/>
</dbReference>
<dbReference type="GO" id="GO:0004252">
    <property type="term" value="F:serine-type endopeptidase activity"/>
    <property type="evidence" value="ECO:0007669"/>
    <property type="project" value="UniProtKB-UniRule"/>
</dbReference>
<evidence type="ECO:0000256" key="3">
    <source>
        <dbReference type="ARBA" id="ARBA00022801"/>
    </source>
</evidence>
<feature type="domain" description="Peptidase S9A N-terminal" evidence="9">
    <location>
        <begin position="53"/>
        <end position="468"/>
    </location>
</feature>
<reference evidence="10 11" key="1">
    <citation type="journal article" date="2021" name="Sci. Rep.">
        <title>The genome of the diatom Chaetoceros tenuissimus carries an ancient integrated fragment of an extant virus.</title>
        <authorList>
            <person name="Hongo Y."/>
            <person name="Kimura K."/>
            <person name="Takaki Y."/>
            <person name="Yoshida Y."/>
            <person name="Baba S."/>
            <person name="Kobayashi G."/>
            <person name="Nagasaki K."/>
            <person name="Hano T."/>
            <person name="Tomaru Y."/>
        </authorList>
    </citation>
    <scope>NUCLEOTIDE SEQUENCE [LARGE SCALE GENOMIC DNA]</scope>
    <source>
        <strain evidence="10 11">NIES-3715</strain>
    </source>
</reference>
<sequence>MASTTTGTPIIKPPVARREEDRYVLAGKLPDDHPLKSKLIRQSEDSTNALLDPPRKIPDPYGWLRDNERKNEEVLAYLKAENKYTEDMTAHLADLRSKLYDEFIASIQETDYTTPAAKDGKYWYYTRTNKGDSYKVYCRAPYSGENVNVDWDGTSESPILPGEEIYLDVNALGKDKPYCSVSSVSTSKSQKKLVYTADFSGNEIYSLYVKDIETGEIIDHDESIECYGRAVWGSDENTIFYVKMDDAQRPYQIFRRVLDGSKEDELIFQQDDDLFWTSVGKSSDDKYLLIETSSSETSEVYYLDLTDENSTLECVAKKRKKVLYEVDHWNGNWIITSNVDETPNMRLMICKVGEDESQWKDVTMMEDGQEVKLFDGGYDRSLDGVQTFENHIAAAGRFDGIPRVWVMEIEDDNGTFTVRKSTQLEFEETAYDVGISANYNFDSKKLMLYYDSMITPLQSLEISMNDPNNKEIRRVVKAKNVPSYDKNKYDCQRLTVTSRDGHTEIPISVVYKRETMEKHVDSGEPVPVHLVGYGSYGACSEADFSSTRLSLLDRGIVYITAHIRGGGEMGRQWYEEPNGGKYLCKENTFNDFVDIARWLVEEKKMTTSDKLSIEGRSAGGLLIGASINQAPELFKAAILGVPFVDVVATMTDSSIPLTCGEWEEWGNPNEEKFFDYMMGYSPMNNVKERGKYPACLLTGGLHDPRVQYWEPAKFTAELRHKQNSEESGPVCLKLDMSAGHFSASDRYKYLKELSFDYGFLLEQLGLV</sequence>
<keyword evidence="11" id="KW-1185">Reference proteome</keyword>
<dbReference type="Pfam" id="PF00326">
    <property type="entry name" value="Peptidase_S9"/>
    <property type="match status" value="1"/>
</dbReference>
<evidence type="ECO:0000259" key="8">
    <source>
        <dbReference type="Pfam" id="PF00326"/>
    </source>
</evidence>